<dbReference type="InterPro" id="IPR050471">
    <property type="entry name" value="AB_hydrolase"/>
</dbReference>
<feature type="domain" description="Peptidase S33 tripeptidyl aminopeptidase-like C-terminal" evidence="2">
    <location>
        <begin position="201"/>
        <end position="266"/>
    </location>
</feature>
<dbReference type="Proteomes" id="UP001305498">
    <property type="component" value="Chromosome"/>
</dbReference>
<proteinExistence type="predicted"/>
<accession>A0AA97FKG4</accession>
<evidence type="ECO:0000259" key="2">
    <source>
        <dbReference type="Pfam" id="PF08386"/>
    </source>
</evidence>
<dbReference type="KEGG" id="mbet:N8K70_03410"/>
<evidence type="ECO:0000313" key="4">
    <source>
        <dbReference type="Proteomes" id="UP001305498"/>
    </source>
</evidence>
<dbReference type="InterPro" id="IPR013595">
    <property type="entry name" value="Pept_S33_TAP-like_C"/>
</dbReference>
<evidence type="ECO:0000313" key="3">
    <source>
        <dbReference type="EMBL" id="WOF23739.1"/>
    </source>
</evidence>
<dbReference type="RefSeq" id="WP_317140210.1">
    <property type="nucleotide sequence ID" value="NZ_CP118157.1"/>
</dbReference>
<dbReference type="InterPro" id="IPR000073">
    <property type="entry name" value="AB_hydrolase_1"/>
</dbReference>
<dbReference type="AlphaFoldDB" id="A0AA97FKG4"/>
<protein>
    <submittedName>
        <fullName evidence="3">Alpha/beta fold hydrolase</fullName>
    </submittedName>
</protein>
<dbReference type="InterPro" id="IPR029058">
    <property type="entry name" value="AB_hydrolase_fold"/>
</dbReference>
<keyword evidence="3" id="KW-0378">Hydrolase</keyword>
<dbReference type="Pfam" id="PF08386">
    <property type="entry name" value="Abhydrolase_4"/>
    <property type="match status" value="1"/>
</dbReference>
<dbReference type="PRINTS" id="PR00111">
    <property type="entry name" value="ABHYDROLASE"/>
</dbReference>
<gene>
    <name evidence="3" type="ORF">N8K70_03410</name>
</gene>
<name>A0AA97FKG4_9MICO</name>
<reference evidence="3 4" key="1">
    <citation type="submission" date="2023-02" db="EMBL/GenBank/DDBJ databases">
        <title>Microbacterium betulae sp. nov., isolated from birch wood.</title>
        <authorList>
            <person name="Pasciak M."/>
            <person name="Pawlik K.J."/>
            <person name="Martynowski D."/>
            <person name="Laczmanski L."/>
            <person name="Ciekot J."/>
            <person name="Szponar B."/>
            <person name="Wojcik-Fatla A."/>
            <person name="Mackiewicz B."/>
            <person name="Farian E."/>
            <person name="Cholewa G."/>
            <person name="Cholewa A."/>
            <person name="Dutkiewicz J."/>
        </authorList>
    </citation>
    <scope>NUCLEOTIDE SEQUENCE [LARGE SCALE GENOMIC DNA]</scope>
    <source>
        <strain evidence="3 4">AB</strain>
    </source>
</reference>
<organism evidence="3 4">
    <name type="scientific">Microbacterium betulae</name>
    <dbReference type="NCBI Taxonomy" id="2981139"/>
    <lineage>
        <taxon>Bacteria</taxon>
        <taxon>Bacillati</taxon>
        <taxon>Actinomycetota</taxon>
        <taxon>Actinomycetes</taxon>
        <taxon>Micrococcales</taxon>
        <taxon>Microbacteriaceae</taxon>
        <taxon>Microbacterium</taxon>
    </lineage>
</organism>
<dbReference type="SUPFAM" id="SSF53474">
    <property type="entry name" value="alpha/beta-Hydrolases"/>
    <property type="match status" value="1"/>
</dbReference>
<feature type="domain" description="AB hydrolase-1" evidence="1">
    <location>
        <begin position="34"/>
        <end position="144"/>
    </location>
</feature>
<dbReference type="GO" id="GO:0004806">
    <property type="term" value="F:triacylglycerol lipase activity"/>
    <property type="evidence" value="ECO:0007669"/>
    <property type="project" value="TreeGrafter"/>
</dbReference>
<dbReference type="GO" id="GO:0046503">
    <property type="term" value="P:glycerolipid catabolic process"/>
    <property type="evidence" value="ECO:0007669"/>
    <property type="project" value="TreeGrafter"/>
</dbReference>
<dbReference type="PANTHER" id="PTHR43433">
    <property type="entry name" value="HYDROLASE, ALPHA/BETA FOLD FAMILY PROTEIN"/>
    <property type="match status" value="1"/>
</dbReference>
<dbReference type="Gene3D" id="3.40.50.1820">
    <property type="entry name" value="alpha/beta hydrolase"/>
    <property type="match status" value="1"/>
</dbReference>
<dbReference type="Pfam" id="PF00561">
    <property type="entry name" value="Abhydrolase_1"/>
    <property type="match status" value="1"/>
</dbReference>
<keyword evidence="4" id="KW-1185">Reference proteome</keyword>
<sequence length="279" mass="30068">MTSPDPYGPEWVRHTAIASDGIRLAYWTAGEGTPLVLVAGQAVDHRSWQIAGPALLPGRQVIVFDHRGIGDSELGDASRFTMRLFAEDVVSILDAAGVERADVVGHSMGGRVAQWLAIDHPGRLRRLVLVSTSAGDAYGTLRSDATDHAIRSSDPNEVATLFWAEDRRDLVRLLAVGRDRTALARHHRASTRHDALADLGRITTPTLVLHGELDPLTPLDNARILDEHIPTARLTVVKGARHGIVLDGGLGLQIVDRFLRPDRTPSSRANGGGRDSVGG</sequence>
<evidence type="ECO:0000259" key="1">
    <source>
        <dbReference type="Pfam" id="PF00561"/>
    </source>
</evidence>
<dbReference type="PANTHER" id="PTHR43433:SF5">
    <property type="entry name" value="AB HYDROLASE-1 DOMAIN-CONTAINING PROTEIN"/>
    <property type="match status" value="1"/>
</dbReference>
<dbReference type="EMBL" id="CP118157">
    <property type="protein sequence ID" value="WOF23739.1"/>
    <property type="molecule type" value="Genomic_DNA"/>
</dbReference>